<feature type="compositionally biased region" description="Polar residues" evidence="1">
    <location>
        <begin position="163"/>
        <end position="184"/>
    </location>
</feature>
<feature type="region of interest" description="Disordered" evidence="1">
    <location>
        <begin position="131"/>
        <end position="194"/>
    </location>
</feature>
<evidence type="ECO:0000313" key="3">
    <source>
        <dbReference type="Proteomes" id="UP001232148"/>
    </source>
</evidence>
<sequence length="194" mass="20970">MFVGLFSPAQRPRFVVSSRFNGTRTGSGSRHCGRREGGAQAYVMEPPLWTGMDDAADAAATAAAAKRGSPPPLRFVPGGAAASCNAQPTIQVSVSERESVCVCLSVYVFVWCNHTIDATISLGYQVVSHSVSEHPKTKVEKKGEKKKTAPEREKRPAERLRKQSNVDVTSQNPLGENSLLQSSDETLRHLCGSR</sequence>
<dbReference type="AlphaFoldDB" id="A0AAD9HJ64"/>
<protein>
    <submittedName>
        <fullName evidence="2">Uncharacterized protein</fullName>
    </submittedName>
</protein>
<dbReference type="EMBL" id="MU842866">
    <property type="protein sequence ID" value="KAK2029252.1"/>
    <property type="molecule type" value="Genomic_DNA"/>
</dbReference>
<keyword evidence="3" id="KW-1185">Reference proteome</keyword>
<accession>A0AAD9HJ64</accession>
<name>A0AAD9HJ64_9PEZI</name>
<evidence type="ECO:0000256" key="1">
    <source>
        <dbReference type="SAM" id="MobiDB-lite"/>
    </source>
</evidence>
<gene>
    <name evidence="2" type="ORF">LX32DRAFT_364872</name>
</gene>
<dbReference type="Proteomes" id="UP001232148">
    <property type="component" value="Unassembled WGS sequence"/>
</dbReference>
<feature type="compositionally biased region" description="Basic and acidic residues" evidence="1">
    <location>
        <begin position="131"/>
        <end position="161"/>
    </location>
</feature>
<comment type="caution">
    <text evidence="2">The sequence shown here is derived from an EMBL/GenBank/DDBJ whole genome shotgun (WGS) entry which is preliminary data.</text>
</comment>
<proteinExistence type="predicted"/>
<reference evidence="2" key="1">
    <citation type="submission" date="2021-06" db="EMBL/GenBank/DDBJ databases">
        <title>Comparative genomics, transcriptomics and evolutionary studies reveal genomic signatures of adaptation to plant cell wall in hemibiotrophic fungi.</title>
        <authorList>
            <consortium name="DOE Joint Genome Institute"/>
            <person name="Baroncelli R."/>
            <person name="Diaz J.F."/>
            <person name="Benocci T."/>
            <person name="Peng M."/>
            <person name="Battaglia E."/>
            <person name="Haridas S."/>
            <person name="Andreopoulos W."/>
            <person name="Labutti K."/>
            <person name="Pangilinan J."/>
            <person name="Floch G.L."/>
            <person name="Makela M.R."/>
            <person name="Henrissat B."/>
            <person name="Grigoriev I.V."/>
            <person name="Crouch J.A."/>
            <person name="De Vries R.P."/>
            <person name="Sukno S.A."/>
            <person name="Thon M.R."/>
        </authorList>
    </citation>
    <scope>NUCLEOTIDE SEQUENCE</scope>
    <source>
        <strain evidence="2">MAFF235873</strain>
    </source>
</reference>
<organism evidence="2 3">
    <name type="scientific">Colletotrichum zoysiae</name>
    <dbReference type="NCBI Taxonomy" id="1216348"/>
    <lineage>
        <taxon>Eukaryota</taxon>
        <taxon>Fungi</taxon>
        <taxon>Dikarya</taxon>
        <taxon>Ascomycota</taxon>
        <taxon>Pezizomycotina</taxon>
        <taxon>Sordariomycetes</taxon>
        <taxon>Hypocreomycetidae</taxon>
        <taxon>Glomerellales</taxon>
        <taxon>Glomerellaceae</taxon>
        <taxon>Colletotrichum</taxon>
        <taxon>Colletotrichum graminicola species complex</taxon>
    </lineage>
</organism>
<evidence type="ECO:0000313" key="2">
    <source>
        <dbReference type="EMBL" id="KAK2029252.1"/>
    </source>
</evidence>